<protein>
    <submittedName>
        <fullName evidence="2">Uncharacterized protein</fullName>
    </submittedName>
</protein>
<dbReference type="EMBL" id="AVOT02118081">
    <property type="protein sequence ID" value="MBW0584474.1"/>
    <property type="molecule type" value="Genomic_DNA"/>
</dbReference>
<keyword evidence="3" id="KW-1185">Reference proteome</keyword>
<proteinExistence type="predicted"/>
<dbReference type="PANTHER" id="PTHR31569">
    <property type="entry name" value="SWIM-TYPE DOMAIN-CONTAINING PROTEIN"/>
    <property type="match status" value="1"/>
</dbReference>
<evidence type="ECO:0000256" key="1">
    <source>
        <dbReference type="SAM" id="MobiDB-lite"/>
    </source>
</evidence>
<feature type="compositionally biased region" description="Polar residues" evidence="1">
    <location>
        <begin position="12"/>
        <end position="21"/>
    </location>
</feature>
<accession>A0A9Q3KNX8</accession>
<reference evidence="2" key="1">
    <citation type="submission" date="2021-03" db="EMBL/GenBank/DDBJ databases">
        <title>Draft genome sequence of rust myrtle Austropuccinia psidii MF-1, a brazilian biotype.</title>
        <authorList>
            <person name="Quecine M.C."/>
            <person name="Pachon D.M.R."/>
            <person name="Bonatelli M.L."/>
            <person name="Correr F.H."/>
            <person name="Franceschini L.M."/>
            <person name="Leite T.F."/>
            <person name="Margarido G.R.A."/>
            <person name="Almeida C.A."/>
            <person name="Ferrarezi J.A."/>
            <person name="Labate C.A."/>
        </authorList>
    </citation>
    <scope>NUCLEOTIDE SEQUENCE</scope>
    <source>
        <strain evidence="2">MF-1</strain>
    </source>
</reference>
<dbReference type="AlphaFoldDB" id="A0A9Q3KNX8"/>
<evidence type="ECO:0000313" key="2">
    <source>
        <dbReference type="EMBL" id="MBW0584474.1"/>
    </source>
</evidence>
<dbReference type="OrthoDB" id="3356549at2759"/>
<dbReference type="InterPro" id="IPR052579">
    <property type="entry name" value="Zinc_finger_SWIM"/>
</dbReference>
<sequence length="187" mass="22022">MTHNQIEIGFKTSGTPNPHKSSFKTVTLRNLYCPFRLYARKYGKSTTWTLKVKNPEHRHDSTKNIMENPDFRKFNEQETSKIVQMSESLLMPRQIQAQLCRQREYERSVIFQDIQNQVKKIKKDKIQGRRPIVYLIETLKEETFVWLSARDGEGPITSLFFTNPLAIKLLHGFPHVTLMDCTYKTNK</sequence>
<gene>
    <name evidence="2" type="ORF">O181_124189</name>
</gene>
<organism evidence="2 3">
    <name type="scientific">Austropuccinia psidii MF-1</name>
    <dbReference type="NCBI Taxonomy" id="1389203"/>
    <lineage>
        <taxon>Eukaryota</taxon>
        <taxon>Fungi</taxon>
        <taxon>Dikarya</taxon>
        <taxon>Basidiomycota</taxon>
        <taxon>Pucciniomycotina</taxon>
        <taxon>Pucciniomycetes</taxon>
        <taxon>Pucciniales</taxon>
        <taxon>Sphaerophragmiaceae</taxon>
        <taxon>Austropuccinia</taxon>
    </lineage>
</organism>
<feature type="region of interest" description="Disordered" evidence="1">
    <location>
        <begin position="1"/>
        <end position="21"/>
    </location>
</feature>
<evidence type="ECO:0000313" key="3">
    <source>
        <dbReference type="Proteomes" id="UP000765509"/>
    </source>
</evidence>
<name>A0A9Q3KNX8_9BASI</name>
<dbReference type="PANTHER" id="PTHR31569:SF4">
    <property type="entry name" value="SWIM-TYPE DOMAIN-CONTAINING PROTEIN"/>
    <property type="match status" value="1"/>
</dbReference>
<dbReference type="Proteomes" id="UP000765509">
    <property type="component" value="Unassembled WGS sequence"/>
</dbReference>
<comment type="caution">
    <text evidence="2">The sequence shown here is derived from an EMBL/GenBank/DDBJ whole genome shotgun (WGS) entry which is preliminary data.</text>
</comment>